<comment type="caution">
    <text evidence="9">The sequence shown here is derived from an EMBL/GenBank/DDBJ whole genome shotgun (WGS) entry which is preliminary data.</text>
</comment>
<sequence>MVGTTQFDALIETILSEEIVQLFHKFKCKKIILQIGQGKIDDQAIERLSKEFDVEVYALKPTILPDVKSADLVISHAGAGSCIEVLNAGKPLVVVVNENLMDNHQLELAQKLSSDGYLFYCVPQTLATTLDEMNIETLKPYPKGNAKGFVKYLDEWMGFA</sequence>
<evidence type="ECO:0000256" key="1">
    <source>
        <dbReference type="ARBA" id="ARBA00004240"/>
    </source>
</evidence>
<dbReference type="Gene3D" id="3.40.50.2000">
    <property type="entry name" value="Glycogen Phosphorylase B"/>
    <property type="match status" value="1"/>
</dbReference>
<dbReference type="Proteomes" id="UP001151699">
    <property type="component" value="Chromosome X"/>
</dbReference>
<dbReference type="GO" id="GO:0005783">
    <property type="term" value="C:endoplasmic reticulum"/>
    <property type="evidence" value="ECO:0007669"/>
    <property type="project" value="UniProtKB-SubCell"/>
</dbReference>
<keyword evidence="5" id="KW-0328">Glycosyltransferase</keyword>
<evidence type="ECO:0000256" key="7">
    <source>
        <dbReference type="ARBA" id="ARBA00022824"/>
    </source>
</evidence>
<dbReference type="InterPro" id="IPR039042">
    <property type="entry name" value="Alg13-like"/>
</dbReference>
<dbReference type="EC" id="2.4.1.141" evidence="3"/>
<evidence type="ECO:0000313" key="9">
    <source>
        <dbReference type="EMBL" id="KAJ6638249.1"/>
    </source>
</evidence>
<dbReference type="EMBL" id="WJQU01000003">
    <property type="protein sequence ID" value="KAJ6638249.1"/>
    <property type="molecule type" value="Genomic_DNA"/>
</dbReference>
<evidence type="ECO:0000256" key="5">
    <source>
        <dbReference type="ARBA" id="ARBA00022676"/>
    </source>
</evidence>
<dbReference type="GO" id="GO:0006488">
    <property type="term" value="P:dolichol-linked oligosaccharide biosynthetic process"/>
    <property type="evidence" value="ECO:0007669"/>
    <property type="project" value="InterPro"/>
</dbReference>
<gene>
    <name evidence="9" type="primary">Alg13</name>
    <name evidence="9" type="ORF">Bhyg_10982</name>
</gene>
<keyword evidence="7" id="KW-0256">Endoplasmic reticulum</keyword>
<dbReference type="PANTHER" id="PTHR12867">
    <property type="entry name" value="GLYCOSYL TRANSFERASE-RELATED"/>
    <property type="match status" value="1"/>
</dbReference>
<evidence type="ECO:0000256" key="6">
    <source>
        <dbReference type="ARBA" id="ARBA00022679"/>
    </source>
</evidence>
<dbReference type="GO" id="GO:0004577">
    <property type="term" value="F:N-acetylglucosaminyldiphosphodolichol N-acetylglucosaminyltransferase activity"/>
    <property type="evidence" value="ECO:0007669"/>
    <property type="project" value="UniProtKB-EC"/>
</dbReference>
<proteinExistence type="inferred from homology"/>
<reference evidence="9" key="1">
    <citation type="submission" date="2022-07" db="EMBL/GenBank/DDBJ databases">
        <authorList>
            <person name="Trinca V."/>
            <person name="Uliana J.V.C."/>
            <person name="Torres T.T."/>
            <person name="Ward R.J."/>
            <person name="Monesi N."/>
        </authorList>
    </citation>
    <scope>NUCLEOTIDE SEQUENCE</scope>
    <source>
        <strain evidence="9">HSMRA1968</strain>
        <tissue evidence="9">Whole embryos</tissue>
    </source>
</reference>
<dbReference type="OrthoDB" id="20273at2759"/>
<keyword evidence="10" id="KW-1185">Reference proteome</keyword>
<comment type="subcellular location">
    <subcellularLocation>
        <location evidence="1">Endoplasmic reticulum</location>
    </subcellularLocation>
</comment>
<feature type="domain" description="Glycosyl transferase family 28 C-terminal" evidence="8">
    <location>
        <begin position="1"/>
        <end position="146"/>
    </location>
</feature>
<evidence type="ECO:0000313" key="10">
    <source>
        <dbReference type="Proteomes" id="UP001151699"/>
    </source>
</evidence>
<evidence type="ECO:0000259" key="8">
    <source>
        <dbReference type="Pfam" id="PF04101"/>
    </source>
</evidence>
<accession>A0A9Q0MVG0</accession>
<evidence type="ECO:0000256" key="2">
    <source>
        <dbReference type="ARBA" id="ARBA00006962"/>
    </source>
</evidence>
<dbReference type="Pfam" id="PF04101">
    <property type="entry name" value="Glyco_tran_28_C"/>
    <property type="match status" value="1"/>
</dbReference>
<dbReference type="InterPro" id="IPR007235">
    <property type="entry name" value="Glyco_trans_28_C"/>
</dbReference>
<dbReference type="PANTHER" id="PTHR12867:SF6">
    <property type="entry name" value="N-ACETYLGLUCOSAMINYLDIPHOSPHODOLICHOL N-ACETYLGLUCOSAMINYLTRANSFERASE"/>
    <property type="match status" value="1"/>
</dbReference>
<keyword evidence="6 9" id="KW-0808">Transferase</keyword>
<dbReference type="SUPFAM" id="SSF53756">
    <property type="entry name" value="UDP-Glycosyltransferase/glycogen phosphorylase"/>
    <property type="match status" value="1"/>
</dbReference>
<organism evidence="9 10">
    <name type="scientific">Pseudolycoriella hygida</name>
    <dbReference type="NCBI Taxonomy" id="35572"/>
    <lineage>
        <taxon>Eukaryota</taxon>
        <taxon>Metazoa</taxon>
        <taxon>Ecdysozoa</taxon>
        <taxon>Arthropoda</taxon>
        <taxon>Hexapoda</taxon>
        <taxon>Insecta</taxon>
        <taxon>Pterygota</taxon>
        <taxon>Neoptera</taxon>
        <taxon>Endopterygota</taxon>
        <taxon>Diptera</taxon>
        <taxon>Nematocera</taxon>
        <taxon>Sciaroidea</taxon>
        <taxon>Sciaridae</taxon>
        <taxon>Pseudolycoriella</taxon>
    </lineage>
</organism>
<name>A0A9Q0MVG0_9DIPT</name>
<comment type="similarity">
    <text evidence="2">Belongs to the glycosyltransferase 28 family.</text>
</comment>
<protein>
    <recommendedName>
        <fullName evidence="4">UDP-N-acetylglucosamine transferase subunit ALG13</fullName>
        <ecNumber evidence="3">2.4.1.141</ecNumber>
    </recommendedName>
</protein>
<dbReference type="AlphaFoldDB" id="A0A9Q0MVG0"/>
<evidence type="ECO:0000256" key="3">
    <source>
        <dbReference type="ARBA" id="ARBA00012614"/>
    </source>
</evidence>
<evidence type="ECO:0000256" key="4">
    <source>
        <dbReference type="ARBA" id="ARBA00017468"/>
    </source>
</evidence>